<dbReference type="Pfam" id="PF12146">
    <property type="entry name" value="Hydrolase_4"/>
    <property type="match status" value="1"/>
</dbReference>
<dbReference type="GO" id="GO:0016787">
    <property type="term" value="F:hydrolase activity"/>
    <property type="evidence" value="ECO:0007669"/>
    <property type="project" value="UniProtKB-KW"/>
</dbReference>
<dbReference type="InterPro" id="IPR053145">
    <property type="entry name" value="AB_hydrolase_Est10"/>
</dbReference>
<evidence type="ECO:0000313" key="3">
    <source>
        <dbReference type="EMBL" id="UPL47769.1"/>
    </source>
</evidence>
<dbReference type="SUPFAM" id="SSF53474">
    <property type="entry name" value="alpha/beta-Hydrolases"/>
    <property type="match status" value="1"/>
</dbReference>
<keyword evidence="3" id="KW-0378">Hydrolase</keyword>
<organism evidence="3 4">
    <name type="scientific">Hymenobacter sublimis</name>
    <dbReference type="NCBI Taxonomy" id="2933777"/>
    <lineage>
        <taxon>Bacteria</taxon>
        <taxon>Pseudomonadati</taxon>
        <taxon>Bacteroidota</taxon>
        <taxon>Cytophagia</taxon>
        <taxon>Cytophagales</taxon>
        <taxon>Hymenobacteraceae</taxon>
        <taxon>Hymenobacter</taxon>
    </lineage>
</organism>
<dbReference type="PANTHER" id="PTHR43265:SF1">
    <property type="entry name" value="ESTERASE ESTD"/>
    <property type="match status" value="1"/>
</dbReference>
<dbReference type="Gene3D" id="3.40.50.1820">
    <property type="entry name" value="alpha/beta hydrolase"/>
    <property type="match status" value="1"/>
</dbReference>
<dbReference type="InterPro" id="IPR029058">
    <property type="entry name" value="AB_hydrolase_fold"/>
</dbReference>
<feature type="domain" description="Serine aminopeptidase S33" evidence="2">
    <location>
        <begin position="196"/>
        <end position="404"/>
    </location>
</feature>
<sequence>MKKHYAISYVIILLLLHSVLAAAAPLRAPASPLDGLWKGPLKVPGGQWEVVFRVVPLTGGSYFATLDVPIQRVSGISVAVEVQGDSVSFVAEQVGSRFTGQLSASGQQVQGTWRQNGFKTPLTLQLVPASAVAGAKTRLTPPYQEEEVTFTSSQEALRLAGLLSLPPGTGPFPTAVLVSDAGAQDRDGTVGDYRPMGALADYLTRRGIAVLRFDDRGVGGSSGSAAPATISDVVTDVQAALNFLRTRPEVDLTRLGIIGHGEGGNVALLAAAQPLPPAFVVALAAHGLPGSDIVIQQQTNVLRSLGTDQAQVEQAVKRQQAMLEIIRQTPDDAQAQAIVANMLRQNNSSMDPAAAKASAAELTSARYRQFLSFNPIAKLPDVKCPVLLLNGTADLYVAADANMAPLAKGLKNNKSVVSRKLPGVNHLFQPDPKEWPLVNGQAKEIFSPQAQEAIREWIVEPVKK</sequence>
<evidence type="ECO:0000313" key="4">
    <source>
        <dbReference type="Proteomes" id="UP000829647"/>
    </source>
</evidence>
<keyword evidence="4" id="KW-1185">Reference proteome</keyword>
<dbReference type="Proteomes" id="UP000829647">
    <property type="component" value="Chromosome"/>
</dbReference>
<gene>
    <name evidence="3" type="ORF">MWH26_11240</name>
</gene>
<accession>A0ABY4J4J5</accession>
<name>A0ABY4J4J5_9BACT</name>
<feature type="signal peptide" evidence="1">
    <location>
        <begin position="1"/>
        <end position="23"/>
    </location>
</feature>
<keyword evidence="1" id="KW-0732">Signal</keyword>
<dbReference type="InterPro" id="IPR022742">
    <property type="entry name" value="Hydrolase_4"/>
</dbReference>
<feature type="chain" id="PRO_5046918680" evidence="1">
    <location>
        <begin position="24"/>
        <end position="464"/>
    </location>
</feature>
<reference evidence="3 4" key="1">
    <citation type="submission" date="2022-04" db="EMBL/GenBank/DDBJ databases">
        <title>Hymenobacter sp. isolated from the air.</title>
        <authorList>
            <person name="Won M."/>
            <person name="Lee C.-M."/>
            <person name="Woen H.-Y."/>
            <person name="Kwon S.-W."/>
        </authorList>
    </citation>
    <scope>NUCLEOTIDE SEQUENCE [LARGE SCALE GENOMIC DNA]</scope>
    <source>
        <strain evidence="4">5516 S-25</strain>
    </source>
</reference>
<proteinExistence type="predicted"/>
<protein>
    <submittedName>
        <fullName evidence="3">Alpha/beta fold hydrolase</fullName>
    </submittedName>
</protein>
<evidence type="ECO:0000259" key="2">
    <source>
        <dbReference type="Pfam" id="PF12146"/>
    </source>
</evidence>
<dbReference type="PANTHER" id="PTHR43265">
    <property type="entry name" value="ESTERASE ESTD"/>
    <property type="match status" value="1"/>
</dbReference>
<evidence type="ECO:0000256" key="1">
    <source>
        <dbReference type="SAM" id="SignalP"/>
    </source>
</evidence>
<dbReference type="EMBL" id="CP095848">
    <property type="protein sequence ID" value="UPL47769.1"/>
    <property type="molecule type" value="Genomic_DNA"/>
</dbReference>
<dbReference type="RefSeq" id="WP_247974363.1">
    <property type="nucleotide sequence ID" value="NZ_CP095848.1"/>
</dbReference>